<evidence type="ECO:0000256" key="1">
    <source>
        <dbReference type="SAM" id="Phobius"/>
    </source>
</evidence>
<dbReference type="InterPro" id="IPR007658">
    <property type="entry name" value="DUF594"/>
</dbReference>
<keyword evidence="1" id="KW-0472">Membrane</keyword>
<sequence>MQSSPAKSQLYPIRAISLFFVAGCSNSITAYDLDDSKQWKKYLFELGQHEFMWKPGKFSLILECCYCPLAVITFTNLCRIIACWMATFSDPSKIVADYMKDQADSREEAQGYDTVRMKGYRYLVRWYGHFVNIHGANAPKYRIKLEEEDIITIDMIWEKCNDEMFSNSNVCLSFALFQLLKCRYFGINCYEADLSETYEFVTNGLLLSENGNGYARAFRIIEVELGFLYDFFFTKYASIYESEIFFFVMFILKIILTVILAISVKSLSIKTVSLIIPGEAAKIDTIITLVILGALIIVEILQIMLYLASDWALVSLACYHVRDVRCSGFMYSLLWKPIYILKKLRLFKYWQNKIGQYSVIEGSRWYKASPEVNKPKVNAFFFFIMMKIQMLINEIAWKILTCQYCRSIVQFVRLPETVKREIASSLKFTTTNGYLTSGEVSLQRNGMLSQFRRTLNSEDILETILVWHIATSYCEIMEDQTTEADVNSGHGDDELRKQYSEVATRLSKYSAYLMAFVPELLPGNPADTSFIVEKVKQEATVELYPGEENDTRGRAIVGRDKLKIILESSRSSSSSDQENNGSGTIFFKGLDLGDKLMVGIQDVVIRWKVLAEFWAEQMLYIAPSDNARGHIEQLANGGEFITHIWALLSHAGILTRRSNQQ</sequence>
<dbReference type="Pfam" id="PF13968">
    <property type="entry name" value="DUF4220"/>
    <property type="match status" value="1"/>
</dbReference>
<dbReference type="InterPro" id="IPR025315">
    <property type="entry name" value="DUF4220"/>
</dbReference>
<evidence type="ECO:0000259" key="2">
    <source>
        <dbReference type="Pfam" id="PF13968"/>
    </source>
</evidence>
<dbReference type="AlphaFoldDB" id="A0A0D9VBV2"/>
<name>A0A0D9VBV2_9ORYZ</name>
<dbReference type="EnsemblPlants" id="LPERR02G02430.1">
    <property type="protein sequence ID" value="LPERR02G02430.1"/>
    <property type="gene ID" value="LPERR02G02430"/>
</dbReference>
<reference evidence="3 4" key="1">
    <citation type="submission" date="2012-08" db="EMBL/GenBank/DDBJ databases">
        <title>Oryza genome evolution.</title>
        <authorList>
            <person name="Wing R.A."/>
        </authorList>
    </citation>
    <scope>NUCLEOTIDE SEQUENCE</scope>
</reference>
<dbReference type="STRING" id="77586.A0A0D9VBV2"/>
<keyword evidence="1" id="KW-0812">Transmembrane</keyword>
<evidence type="ECO:0000313" key="4">
    <source>
        <dbReference type="Proteomes" id="UP000032180"/>
    </source>
</evidence>
<accession>A0A0D9VBV2</accession>
<dbReference type="Proteomes" id="UP000032180">
    <property type="component" value="Chromosome 2"/>
</dbReference>
<evidence type="ECO:0000313" key="3">
    <source>
        <dbReference type="EnsemblPlants" id="LPERR02G02430.1"/>
    </source>
</evidence>
<dbReference type="HOGENOM" id="CLU_008762_4_2_1"/>
<dbReference type="Gramene" id="LPERR02G02430.1">
    <property type="protein sequence ID" value="LPERR02G02430.1"/>
    <property type="gene ID" value="LPERR02G02430"/>
</dbReference>
<reference evidence="4" key="2">
    <citation type="submission" date="2013-12" db="EMBL/GenBank/DDBJ databases">
        <authorList>
            <person name="Yu Y."/>
            <person name="Lee S."/>
            <person name="de Baynast K."/>
            <person name="Wissotski M."/>
            <person name="Liu L."/>
            <person name="Talag J."/>
            <person name="Goicoechea J."/>
            <person name="Angelova A."/>
            <person name="Jetty R."/>
            <person name="Kudrna D."/>
            <person name="Golser W."/>
            <person name="Rivera L."/>
            <person name="Zhang J."/>
            <person name="Wing R."/>
        </authorList>
    </citation>
    <scope>NUCLEOTIDE SEQUENCE</scope>
</reference>
<feature type="domain" description="DUF4220" evidence="2">
    <location>
        <begin position="2"/>
        <end position="361"/>
    </location>
</feature>
<keyword evidence="4" id="KW-1185">Reference proteome</keyword>
<dbReference type="Pfam" id="PF04578">
    <property type="entry name" value="DUF594"/>
    <property type="match status" value="1"/>
</dbReference>
<dbReference type="PANTHER" id="PTHR31325">
    <property type="entry name" value="OS01G0798800 PROTEIN-RELATED"/>
    <property type="match status" value="1"/>
</dbReference>
<proteinExistence type="predicted"/>
<feature type="transmembrane region" description="Helical" evidence="1">
    <location>
        <begin position="285"/>
        <end position="308"/>
    </location>
</feature>
<organism evidence="3 4">
    <name type="scientific">Leersia perrieri</name>
    <dbReference type="NCBI Taxonomy" id="77586"/>
    <lineage>
        <taxon>Eukaryota</taxon>
        <taxon>Viridiplantae</taxon>
        <taxon>Streptophyta</taxon>
        <taxon>Embryophyta</taxon>
        <taxon>Tracheophyta</taxon>
        <taxon>Spermatophyta</taxon>
        <taxon>Magnoliopsida</taxon>
        <taxon>Liliopsida</taxon>
        <taxon>Poales</taxon>
        <taxon>Poaceae</taxon>
        <taxon>BOP clade</taxon>
        <taxon>Oryzoideae</taxon>
        <taxon>Oryzeae</taxon>
        <taxon>Oryzinae</taxon>
        <taxon>Leersia</taxon>
    </lineage>
</organism>
<reference evidence="3" key="3">
    <citation type="submission" date="2015-04" db="UniProtKB">
        <authorList>
            <consortium name="EnsemblPlants"/>
        </authorList>
    </citation>
    <scope>IDENTIFICATION</scope>
</reference>
<protein>
    <recommendedName>
        <fullName evidence="2">DUF4220 domain-containing protein</fullName>
    </recommendedName>
</protein>
<dbReference type="eggNOG" id="ENOG502QSWW">
    <property type="taxonomic scope" value="Eukaryota"/>
</dbReference>
<feature type="transmembrane region" description="Helical" evidence="1">
    <location>
        <begin position="244"/>
        <end position="264"/>
    </location>
</feature>
<keyword evidence="1" id="KW-1133">Transmembrane helix</keyword>